<dbReference type="InterPro" id="IPR003439">
    <property type="entry name" value="ABC_transporter-like_ATP-bd"/>
</dbReference>
<accession>A0A1J0VM12</accession>
<evidence type="ECO:0008006" key="13">
    <source>
        <dbReference type="Google" id="ProtNLM"/>
    </source>
</evidence>
<dbReference type="SUPFAM" id="SSF52540">
    <property type="entry name" value="P-loop containing nucleoside triphosphate hydrolases"/>
    <property type="match status" value="1"/>
</dbReference>
<name>A0A1J0VM12_9NOCA</name>
<dbReference type="SMART" id="SM00382">
    <property type="entry name" value="AAA"/>
    <property type="match status" value="1"/>
</dbReference>
<organism evidence="11 12">
    <name type="scientific">Nocardia mangyaensis</name>
    <dbReference type="NCBI Taxonomy" id="2213200"/>
    <lineage>
        <taxon>Bacteria</taxon>
        <taxon>Bacillati</taxon>
        <taxon>Actinomycetota</taxon>
        <taxon>Actinomycetes</taxon>
        <taxon>Mycobacteriales</taxon>
        <taxon>Nocardiaceae</taxon>
        <taxon>Nocardia</taxon>
    </lineage>
</organism>
<keyword evidence="12" id="KW-1185">Reference proteome</keyword>
<dbReference type="SUPFAM" id="SSF90123">
    <property type="entry name" value="ABC transporter transmembrane region"/>
    <property type="match status" value="1"/>
</dbReference>
<feature type="compositionally biased region" description="Gly residues" evidence="7">
    <location>
        <begin position="719"/>
        <end position="735"/>
    </location>
</feature>
<evidence type="ECO:0000256" key="7">
    <source>
        <dbReference type="SAM" id="MobiDB-lite"/>
    </source>
</evidence>
<keyword evidence="2 8" id="KW-0812">Transmembrane</keyword>
<feature type="transmembrane region" description="Helical" evidence="8">
    <location>
        <begin position="256"/>
        <end position="284"/>
    </location>
</feature>
<keyword evidence="4" id="KW-0067">ATP-binding</keyword>
<feature type="compositionally biased region" description="Low complexity" evidence="7">
    <location>
        <begin position="703"/>
        <end position="718"/>
    </location>
</feature>
<feature type="region of interest" description="Disordered" evidence="7">
    <location>
        <begin position="660"/>
        <end position="771"/>
    </location>
</feature>
<dbReference type="InterPro" id="IPR003593">
    <property type="entry name" value="AAA+_ATPase"/>
</dbReference>
<dbReference type="GO" id="GO:0016887">
    <property type="term" value="F:ATP hydrolysis activity"/>
    <property type="evidence" value="ECO:0007669"/>
    <property type="project" value="InterPro"/>
</dbReference>
<evidence type="ECO:0000256" key="8">
    <source>
        <dbReference type="SAM" id="Phobius"/>
    </source>
</evidence>
<evidence type="ECO:0000256" key="2">
    <source>
        <dbReference type="ARBA" id="ARBA00022692"/>
    </source>
</evidence>
<dbReference type="KEGG" id="nsl:BOX37_02765"/>
<dbReference type="CDD" id="cd03228">
    <property type="entry name" value="ABCC_MRP_Like"/>
    <property type="match status" value="1"/>
</dbReference>
<evidence type="ECO:0000259" key="10">
    <source>
        <dbReference type="PROSITE" id="PS50929"/>
    </source>
</evidence>
<dbReference type="Gene3D" id="3.40.50.300">
    <property type="entry name" value="P-loop containing nucleotide triphosphate hydrolases"/>
    <property type="match status" value="1"/>
</dbReference>
<sequence length="771" mass="78889">MVSATQRSAAGRRPVDPRLWRYARAARPHLVVAVALALVITATIVVIALMLGRVLAGVITDPDTRDFGSWTAELVTLAVAVAVRAVASWWQARLAHRAGSVVVAELENAVLRSGAELTPRELDARRTEIAVVVGNGLNGLRGWFTGYLPALLLACLVPPVVLVVIALHDGTSALIAVITVPLIPLFMVLIGLLTQGRAEATLAATTRLSDQILDLFAGMPTLRALGREGGRGPGMADQVRALGDSLRRRTMRALRIAFLSSMVLESLATLSVALIAVAIGLRLVYGEMTLYAGLVALILAPEVYWPLRQVGEKFHAAQDGMAAAEKAFAVLEPGAGTATAGVDRNLGEGVSSAGADVAGVWDVVAGGRGSPAAHGDLAAAQREWGRGSTGVDASGDSQGPDTPLGVLRAAEIGEQGPDVPDGVASARRGFHSGAHAAPGPRISLHGLTIGARTGAAPDLLTADLAPGLVTVLTGPNGCGKSTTLQAILGLIEPDAGAVLVDGVDVRDLDQDAWWNRIAWLPQRPVLVPGTLRENVELLGARADIESPGAPQLVDHIEQISAATGFDEVLDELPDRWDTIVGQGGTGLSLGQRQRLALTRVLAAHRPVLLLDEPTAHLDGASEHRVLTTLRSLAAAGATVVVIGHRPTVLAVADVIVEVEENTDRDGPGDDDPPVDVSSVRGRSEAGSGSPAGHGFAANGSSGAGDDVAGNRADVAGADRAGGCGADVGDSRGAGGTDTAPRGKDGGDALGTGGIDAVRSGAVGGVRGGWAS</sequence>
<feature type="domain" description="ABC transporter" evidence="9">
    <location>
        <begin position="442"/>
        <end position="685"/>
    </location>
</feature>
<feature type="compositionally biased region" description="Gly residues" evidence="7">
    <location>
        <begin position="761"/>
        <end position="771"/>
    </location>
</feature>
<keyword evidence="3" id="KW-0547">Nucleotide-binding</keyword>
<dbReference type="InterPro" id="IPR036640">
    <property type="entry name" value="ABC1_TM_sf"/>
</dbReference>
<gene>
    <name evidence="11" type="ORF">BOX37_02765</name>
</gene>
<dbReference type="PROSITE" id="PS50929">
    <property type="entry name" value="ABC_TM1F"/>
    <property type="match status" value="1"/>
</dbReference>
<dbReference type="PROSITE" id="PS50893">
    <property type="entry name" value="ABC_TRANSPORTER_2"/>
    <property type="match status" value="1"/>
</dbReference>
<comment type="subcellular location">
    <subcellularLocation>
        <location evidence="1">Cell membrane</location>
        <topology evidence="1">Multi-pass membrane protein</topology>
    </subcellularLocation>
</comment>
<evidence type="ECO:0000313" key="11">
    <source>
        <dbReference type="EMBL" id="APE33068.1"/>
    </source>
</evidence>
<dbReference type="PANTHER" id="PTHR24221">
    <property type="entry name" value="ATP-BINDING CASSETTE SUB-FAMILY B"/>
    <property type="match status" value="1"/>
</dbReference>
<evidence type="ECO:0000256" key="5">
    <source>
        <dbReference type="ARBA" id="ARBA00022989"/>
    </source>
</evidence>
<evidence type="ECO:0000313" key="12">
    <source>
        <dbReference type="Proteomes" id="UP000183810"/>
    </source>
</evidence>
<dbReference type="GO" id="GO:0005886">
    <property type="term" value="C:plasma membrane"/>
    <property type="evidence" value="ECO:0007669"/>
    <property type="project" value="UniProtKB-SubCell"/>
</dbReference>
<dbReference type="Gene3D" id="1.20.1560.10">
    <property type="entry name" value="ABC transporter type 1, transmembrane domain"/>
    <property type="match status" value="1"/>
</dbReference>
<proteinExistence type="predicted"/>
<dbReference type="Proteomes" id="UP000183810">
    <property type="component" value="Chromosome"/>
</dbReference>
<keyword evidence="6 8" id="KW-0472">Membrane</keyword>
<evidence type="ECO:0000256" key="1">
    <source>
        <dbReference type="ARBA" id="ARBA00004651"/>
    </source>
</evidence>
<dbReference type="InterPro" id="IPR027417">
    <property type="entry name" value="P-loop_NTPase"/>
</dbReference>
<dbReference type="CDD" id="cd18584">
    <property type="entry name" value="ABC_6TM_AarD_CydD"/>
    <property type="match status" value="1"/>
</dbReference>
<evidence type="ECO:0000256" key="6">
    <source>
        <dbReference type="ARBA" id="ARBA00023136"/>
    </source>
</evidence>
<dbReference type="GO" id="GO:0140359">
    <property type="term" value="F:ABC-type transporter activity"/>
    <property type="evidence" value="ECO:0007669"/>
    <property type="project" value="InterPro"/>
</dbReference>
<protein>
    <recommendedName>
        <fullName evidence="13">Thiol reductant ABC exporter subunit CydD</fullName>
    </recommendedName>
</protein>
<feature type="transmembrane region" description="Helical" evidence="8">
    <location>
        <begin position="67"/>
        <end position="87"/>
    </location>
</feature>
<dbReference type="EMBL" id="CP018082">
    <property type="protein sequence ID" value="APE33068.1"/>
    <property type="molecule type" value="Genomic_DNA"/>
</dbReference>
<dbReference type="Pfam" id="PF00005">
    <property type="entry name" value="ABC_tran"/>
    <property type="match status" value="1"/>
</dbReference>
<reference evidence="11" key="1">
    <citation type="submission" date="2016-11" db="EMBL/GenBank/DDBJ databases">
        <authorList>
            <person name="Jaros S."/>
            <person name="Januszkiewicz K."/>
            <person name="Wedrychowicz H."/>
        </authorList>
    </citation>
    <scope>NUCLEOTIDE SEQUENCE [LARGE SCALE GENOMIC DNA]</scope>
    <source>
        <strain evidence="11">Y48</strain>
    </source>
</reference>
<dbReference type="GO" id="GO:0005524">
    <property type="term" value="F:ATP binding"/>
    <property type="evidence" value="ECO:0007669"/>
    <property type="project" value="UniProtKB-KW"/>
</dbReference>
<evidence type="ECO:0000256" key="4">
    <source>
        <dbReference type="ARBA" id="ARBA00022840"/>
    </source>
</evidence>
<dbReference type="AlphaFoldDB" id="A0A1J0VM12"/>
<feature type="transmembrane region" description="Helical" evidence="8">
    <location>
        <begin position="30"/>
        <end position="55"/>
    </location>
</feature>
<dbReference type="PANTHER" id="PTHR24221:SF590">
    <property type="entry name" value="COMPONENT LINKED WITH THE ASSEMBLY OF CYTOCHROME' TRANSPORT TRANSMEMBRANE ATP-BINDING PROTEIN ABC TRANSPORTER CYDD-RELATED"/>
    <property type="match status" value="1"/>
</dbReference>
<dbReference type="InterPro" id="IPR011527">
    <property type="entry name" value="ABC1_TM_dom"/>
</dbReference>
<dbReference type="InterPro" id="IPR039421">
    <property type="entry name" value="Type_1_exporter"/>
</dbReference>
<feature type="transmembrane region" description="Helical" evidence="8">
    <location>
        <begin position="173"/>
        <end position="193"/>
    </location>
</feature>
<feature type="domain" description="ABC transmembrane type-1" evidence="10">
    <location>
        <begin position="31"/>
        <end position="319"/>
    </location>
</feature>
<evidence type="ECO:0000259" key="9">
    <source>
        <dbReference type="PROSITE" id="PS50893"/>
    </source>
</evidence>
<keyword evidence="5 8" id="KW-1133">Transmembrane helix</keyword>
<evidence type="ECO:0000256" key="3">
    <source>
        <dbReference type="ARBA" id="ARBA00022741"/>
    </source>
</evidence>
<feature type="transmembrane region" description="Helical" evidence="8">
    <location>
        <begin position="147"/>
        <end position="167"/>
    </location>
</feature>
<dbReference type="Pfam" id="PF00664">
    <property type="entry name" value="ABC_membrane"/>
    <property type="match status" value="1"/>
</dbReference>
<feature type="region of interest" description="Disordered" evidence="7">
    <location>
        <begin position="383"/>
        <end position="404"/>
    </location>
</feature>